<evidence type="ECO:0000313" key="12">
    <source>
        <dbReference type="Proteomes" id="UP001161247"/>
    </source>
</evidence>
<feature type="domain" description="Wax synthase" evidence="10">
    <location>
        <begin position="151"/>
        <end position="236"/>
    </location>
</feature>
<feature type="transmembrane region" description="Helical" evidence="9">
    <location>
        <begin position="86"/>
        <end position="107"/>
    </location>
</feature>
<dbReference type="PANTHER" id="PTHR31595">
    <property type="entry name" value="LONG-CHAIN-ALCOHOL O-FATTY-ACYLTRANSFERASE 3-RELATED"/>
    <property type="match status" value="1"/>
</dbReference>
<comment type="similarity">
    <text evidence="2">Belongs to the wax synthase family.</text>
</comment>
<dbReference type="PANTHER" id="PTHR31595:SF70">
    <property type="entry name" value="LONG-CHAIN-ALCOHOL O-FATTY-ACYLTRANSFERASE 3-RELATED"/>
    <property type="match status" value="1"/>
</dbReference>
<gene>
    <name evidence="11" type="ORF">OLC1_LOCUS908</name>
</gene>
<protein>
    <submittedName>
        <fullName evidence="11">OLC1v1022605C1</fullName>
    </submittedName>
</protein>
<keyword evidence="6" id="KW-0443">Lipid metabolism</keyword>
<name>A0AAV1C0L2_OLDCO</name>
<dbReference type="EMBL" id="OX459118">
    <property type="protein sequence ID" value="CAI9088305.1"/>
    <property type="molecule type" value="Genomic_DNA"/>
</dbReference>
<evidence type="ECO:0000256" key="9">
    <source>
        <dbReference type="SAM" id="Phobius"/>
    </source>
</evidence>
<evidence type="ECO:0000256" key="6">
    <source>
        <dbReference type="ARBA" id="ARBA00023098"/>
    </source>
</evidence>
<dbReference type="GO" id="GO:0006629">
    <property type="term" value="P:lipid metabolic process"/>
    <property type="evidence" value="ECO:0007669"/>
    <property type="project" value="UniProtKB-KW"/>
</dbReference>
<proteinExistence type="inferred from homology"/>
<comment type="subcellular location">
    <subcellularLocation>
        <location evidence="1">Membrane</location>
        <topology evidence="1">Multi-pass membrane protein</topology>
    </subcellularLocation>
</comment>
<evidence type="ECO:0000256" key="5">
    <source>
        <dbReference type="ARBA" id="ARBA00022989"/>
    </source>
</evidence>
<keyword evidence="5 9" id="KW-1133">Transmembrane helix</keyword>
<sequence length="316" mass="35663">MDSQSSYPNEFQNFCRPVIHPSFPSHHFLPCLAWQLQAPPLLIQSRPSLLPQPPTGNVVVSPIHIHSPSPYQNHSHSKSSTKIKSIFTASVIFAIKAALLIPIVSIYSNRQQLNQPIVLALYCCHLYIGVELILAATAAPVRLILGLEMETQFNEPYLATSLQDFWGRRWNLMVTSILRPTVYNPVRDIFAPFLGKDLSLGAGIMSTFLVSGLMHEIIYYYLSRASPTWEVTWFFVLHGFCVAAEIVVKKALKKKKVSWRLHRVVSRPLTIGFVGVTGAWLFFPQIVRNGLDLKVINENIVLFCKVGEKFRIHGNT</sequence>
<evidence type="ECO:0000256" key="3">
    <source>
        <dbReference type="ARBA" id="ARBA00022679"/>
    </source>
</evidence>
<dbReference type="InterPro" id="IPR032805">
    <property type="entry name" value="Wax_synthase_dom"/>
</dbReference>
<feature type="transmembrane region" description="Helical" evidence="9">
    <location>
        <begin position="198"/>
        <end position="221"/>
    </location>
</feature>
<evidence type="ECO:0000256" key="8">
    <source>
        <dbReference type="ARBA" id="ARBA00023315"/>
    </source>
</evidence>
<evidence type="ECO:0000256" key="4">
    <source>
        <dbReference type="ARBA" id="ARBA00022692"/>
    </source>
</evidence>
<reference evidence="11" key="1">
    <citation type="submission" date="2023-03" db="EMBL/GenBank/DDBJ databases">
        <authorList>
            <person name="Julca I."/>
        </authorList>
    </citation>
    <scope>NUCLEOTIDE SEQUENCE</scope>
</reference>
<dbReference type="Pfam" id="PF13813">
    <property type="entry name" value="MBOAT_2"/>
    <property type="match status" value="1"/>
</dbReference>
<keyword evidence="12" id="KW-1185">Reference proteome</keyword>
<accession>A0AAV1C0L2</accession>
<evidence type="ECO:0000313" key="11">
    <source>
        <dbReference type="EMBL" id="CAI9088305.1"/>
    </source>
</evidence>
<keyword evidence="7 9" id="KW-0472">Membrane</keyword>
<dbReference type="AlphaFoldDB" id="A0AAV1C0L2"/>
<evidence type="ECO:0000256" key="7">
    <source>
        <dbReference type="ARBA" id="ARBA00023136"/>
    </source>
</evidence>
<keyword evidence="4 9" id="KW-0812">Transmembrane</keyword>
<feature type="transmembrane region" description="Helical" evidence="9">
    <location>
        <begin position="119"/>
        <end position="145"/>
    </location>
</feature>
<feature type="transmembrane region" description="Helical" evidence="9">
    <location>
        <begin position="264"/>
        <end position="283"/>
    </location>
</feature>
<keyword evidence="8" id="KW-0012">Acyltransferase</keyword>
<dbReference type="GO" id="GO:0016020">
    <property type="term" value="C:membrane"/>
    <property type="evidence" value="ECO:0007669"/>
    <property type="project" value="UniProtKB-SubCell"/>
</dbReference>
<keyword evidence="3" id="KW-0808">Transferase</keyword>
<dbReference type="GO" id="GO:0008374">
    <property type="term" value="F:O-acyltransferase activity"/>
    <property type="evidence" value="ECO:0007669"/>
    <property type="project" value="InterPro"/>
</dbReference>
<evidence type="ECO:0000256" key="2">
    <source>
        <dbReference type="ARBA" id="ARBA00007282"/>
    </source>
</evidence>
<dbReference type="Proteomes" id="UP001161247">
    <property type="component" value="Chromosome 1"/>
</dbReference>
<dbReference type="InterPro" id="IPR044851">
    <property type="entry name" value="Wax_synthase"/>
</dbReference>
<feature type="transmembrane region" description="Helical" evidence="9">
    <location>
        <begin position="233"/>
        <end position="252"/>
    </location>
</feature>
<evidence type="ECO:0000256" key="1">
    <source>
        <dbReference type="ARBA" id="ARBA00004141"/>
    </source>
</evidence>
<evidence type="ECO:0000259" key="10">
    <source>
        <dbReference type="Pfam" id="PF13813"/>
    </source>
</evidence>
<organism evidence="11 12">
    <name type="scientific">Oldenlandia corymbosa var. corymbosa</name>
    <dbReference type="NCBI Taxonomy" id="529605"/>
    <lineage>
        <taxon>Eukaryota</taxon>
        <taxon>Viridiplantae</taxon>
        <taxon>Streptophyta</taxon>
        <taxon>Embryophyta</taxon>
        <taxon>Tracheophyta</taxon>
        <taxon>Spermatophyta</taxon>
        <taxon>Magnoliopsida</taxon>
        <taxon>eudicotyledons</taxon>
        <taxon>Gunneridae</taxon>
        <taxon>Pentapetalae</taxon>
        <taxon>asterids</taxon>
        <taxon>lamiids</taxon>
        <taxon>Gentianales</taxon>
        <taxon>Rubiaceae</taxon>
        <taxon>Rubioideae</taxon>
        <taxon>Spermacoceae</taxon>
        <taxon>Hedyotis-Oldenlandia complex</taxon>
        <taxon>Oldenlandia</taxon>
    </lineage>
</organism>